<reference evidence="1 2" key="1">
    <citation type="journal article" date="2018" name="Nat. Ecol. Evol.">
        <title>Pezizomycetes genomes reveal the molecular basis of ectomycorrhizal truffle lifestyle.</title>
        <authorList>
            <person name="Murat C."/>
            <person name="Payen T."/>
            <person name="Noel B."/>
            <person name="Kuo A."/>
            <person name="Morin E."/>
            <person name="Chen J."/>
            <person name="Kohler A."/>
            <person name="Krizsan K."/>
            <person name="Balestrini R."/>
            <person name="Da Silva C."/>
            <person name="Montanini B."/>
            <person name="Hainaut M."/>
            <person name="Levati E."/>
            <person name="Barry K.W."/>
            <person name="Belfiori B."/>
            <person name="Cichocki N."/>
            <person name="Clum A."/>
            <person name="Dockter R.B."/>
            <person name="Fauchery L."/>
            <person name="Guy J."/>
            <person name="Iotti M."/>
            <person name="Le Tacon F."/>
            <person name="Lindquist E.A."/>
            <person name="Lipzen A."/>
            <person name="Malagnac F."/>
            <person name="Mello A."/>
            <person name="Molinier V."/>
            <person name="Miyauchi S."/>
            <person name="Poulain J."/>
            <person name="Riccioni C."/>
            <person name="Rubini A."/>
            <person name="Sitrit Y."/>
            <person name="Splivallo R."/>
            <person name="Traeger S."/>
            <person name="Wang M."/>
            <person name="Zifcakova L."/>
            <person name="Wipf D."/>
            <person name="Zambonelli A."/>
            <person name="Paolocci F."/>
            <person name="Nowrousian M."/>
            <person name="Ottonello S."/>
            <person name="Baldrian P."/>
            <person name="Spatafora J.W."/>
            <person name="Henrissat B."/>
            <person name="Nagy L.G."/>
            <person name="Aury J.M."/>
            <person name="Wincker P."/>
            <person name="Grigoriev I.V."/>
            <person name="Bonfante P."/>
            <person name="Martin F.M."/>
        </authorList>
    </citation>
    <scope>NUCLEOTIDE SEQUENCE [LARGE SCALE GENOMIC DNA]</scope>
    <source>
        <strain evidence="1 2">RN42</strain>
    </source>
</reference>
<evidence type="ECO:0000313" key="2">
    <source>
        <dbReference type="Proteomes" id="UP000275078"/>
    </source>
</evidence>
<keyword evidence="2" id="KW-1185">Reference proteome</keyword>
<protein>
    <submittedName>
        <fullName evidence="1">Uncharacterized protein</fullName>
    </submittedName>
</protein>
<proteinExistence type="predicted"/>
<name>A0A3N4HZK8_ASCIM</name>
<dbReference type="Proteomes" id="UP000275078">
    <property type="component" value="Unassembled WGS sequence"/>
</dbReference>
<feature type="non-terminal residue" evidence="1">
    <location>
        <position position="1"/>
    </location>
</feature>
<evidence type="ECO:0000313" key="1">
    <source>
        <dbReference type="EMBL" id="RPA78627.1"/>
    </source>
</evidence>
<accession>A0A3N4HZK8</accession>
<organism evidence="1 2">
    <name type="scientific">Ascobolus immersus RN42</name>
    <dbReference type="NCBI Taxonomy" id="1160509"/>
    <lineage>
        <taxon>Eukaryota</taxon>
        <taxon>Fungi</taxon>
        <taxon>Dikarya</taxon>
        <taxon>Ascomycota</taxon>
        <taxon>Pezizomycotina</taxon>
        <taxon>Pezizomycetes</taxon>
        <taxon>Pezizales</taxon>
        <taxon>Ascobolaceae</taxon>
        <taxon>Ascobolus</taxon>
    </lineage>
</organism>
<dbReference type="EMBL" id="ML119709">
    <property type="protein sequence ID" value="RPA78627.1"/>
    <property type="molecule type" value="Genomic_DNA"/>
</dbReference>
<sequence>PSTNIHPLFRAHIKFNRLQPSHNSAKSVRSGPNGSNITTMASFSTLPSEIRVEISKRITIWSDFTNFRNVDSKNRRLLSSASKYAQEVQFPITASELETLRDFSFFMRLKEDSGLGQVFRQIITESINAFRSPISPQWRAFSLARNHPQPFSSEQWFQAREILAMLDHIAQTSDLENLDWGLHWDPHFRILARTKEINEWLRQAYWAVLGFDSPAGYRFTSACSECISALDSMILLNDSEPFPKIPLYVSTLQYTIRYLLSLLDTIDIERELEWNEESPCEENGIQAILMVNRLFALFGRIKGESTCTVHRYCIYEMQGTEVLLAYNSPIHPRKIAVQRADQLRRIRGDTQALHNFESVNCRKLFHDLKHQIATYQAAFPRMSQIMRDHRDPFRGWVSVYGMLKRHTKSDVPTIGFLDSVGAETLHRTMGDVEEIGPVGDEEWFEELFEQLRL</sequence>
<gene>
    <name evidence="1" type="ORF">BJ508DRAFT_349240</name>
</gene>
<dbReference type="AlphaFoldDB" id="A0A3N4HZK8"/>